<dbReference type="RefSeq" id="WP_120948717.1">
    <property type="nucleotide sequence ID" value="NZ_QXQS01000023.1"/>
</dbReference>
<reference evidence="1" key="2">
    <citation type="submission" date="2019-07" db="EMBL/GenBank/DDBJ databases">
        <authorList>
            <person name="Papic B."/>
        </authorList>
    </citation>
    <scope>NUCLEOTIDE SEQUENCE [LARGE SCALE GENOMIC DNA]</scope>
    <source>
        <strain evidence="1">L8b</strain>
    </source>
</reference>
<reference evidence="1" key="1">
    <citation type="submission" date="2019-07" db="EMBL/GenBank/DDBJ databases">
        <title>Helicobacter labacensis sp. nov., Helicobacter mehlei sp. nov. and Helicobacter vulpis sp. nov., isolated from gastric mucosa of red fox (Vulpis vulpis).</title>
        <authorList>
            <person name="Kusar D."/>
            <person name="Gruntar I."/>
            <person name="Pate M."/>
            <person name="Zajc U."/>
            <person name="Ocepek M."/>
        </authorList>
    </citation>
    <scope>NUCLEOTIDE SEQUENCE [LARGE SCALE GENOMIC DNA]</scope>
    <source>
        <strain evidence="1">L8b</strain>
    </source>
</reference>
<name>A0A553UJF6_9HELI</name>
<sequence>MQELTGKTITYQRKQAHLRTSQNALLLESLYLALEAFSTENLYIRAFLQTQSYWQDLRRAMQLEIKPGLLEATIVRSVVIYPEYAEELLEGLPLEEFDTPHRLILEAVLKLKELGKPVFLGSLVDILGEKFSTSKEFIGLFGDQAIEPQLHYLPLKEDLREWLLIKVQRRLTQLWQVYFIKNKMGRSSYKKCFFKVDPESYCFIQLEEHNDNKKPKDDGDGWNKKALNFLKANINH</sequence>
<dbReference type="Proteomes" id="UP000319322">
    <property type="component" value="Unassembled WGS sequence"/>
</dbReference>
<dbReference type="AlphaFoldDB" id="A0A553UJF6"/>
<gene>
    <name evidence="1" type="ORF">FNE76_07440</name>
</gene>
<organism evidence="1 2">
    <name type="scientific">Helicobacter mehlei</name>
    <dbReference type="NCBI Taxonomy" id="2316080"/>
    <lineage>
        <taxon>Bacteria</taxon>
        <taxon>Pseudomonadati</taxon>
        <taxon>Campylobacterota</taxon>
        <taxon>Epsilonproteobacteria</taxon>
        <taxon>Campylobacterales</taxon>
        <taxon>Helicobacteraceae</taxon>
        <taxon>Helicobacter</taxon>
    </lineage>
</organism>
<evidence type="ECO:0000313" key="1">
    <source>
        <dbReference type="EMBL" id="TSA80343.1"/>
    </source>
</evidence>
<protein>
    <submittedName>
        <fullName evidence="1">Uncharacterized protein</fullName>
    </submittedName>
</protein>
<keyword evidence="2" id="KW-1185">Reference proteome</keyword>
<evidence type="ECO:0000313" key="2">
    <source>
        <dbReference type="Proteomes" id="UP000319322"/>
    </source>
</evidence>
<dbReference type="EMBL" id="VKGC01000028">
    <property type="protein sequence ID" value="TSA80343.1"/>
    <property type="molecule type" value="Genomic_DNA"/>
</dbReference>
<comment type="caution">
    <text evidence="1">The sequence shown here is derived from an EMBL/GenBank/DDBJ whole genome shotgun (WGS) entry which is preliminary data.</text>
</comment>
<proteinExistence type="predicted"/>
<accession>A0A553UJF6</accession>